<keyword evidence="3" id="KW-1185">Reference proteome</keyword>
<comment type="caution">
    <text evidence="2">The sequence shown here is derived from an EMBL/GenBank/DDBJ whole genome shotgun (WGS) entry which is preliminary data.</text>
</comment>
<evidence type="ECO:0000313" key="3">
    <source>
        <dbReference type="Proteomes" id="UP001597034"/>
    </source>
</evidence>
<accession>A0ABD6DHT0</accession>
<evidence type="ECO:0000256" key="1">
    <source>
        <dbReference type="SAM" id="Phobius"/>
    </source>
</evidence>
<protein>
    <submittedName>
        <fullName evidence="2">Uncharacterized protein</fullName>
    </submittedName>
</protein>
<dbReference type="AlphaFoldDB" id="A0ABD6DHT0"/>
<keyword evidence="1" id="KW-0812">Transmembrane</keyword>
<sequence>MSPRILNRLGISVRGLLTVVGSASLVGALALAFLPMPLTALRGPVVTFANGTTIALLGITAAVLGVVRIVRGRDGSTTEPTSFGVLEAANYDSVGSTGHDLDDTIESVDGTLRDPGPSAWWEARDRDRVEDEIRAVAIDVLARRERCSHDEATAMVEAGTWTTDPRASSFLGGTDAPEPPLKMQFYDWLSGEAYDRHVEHTVDEIAARAGLTEVETE</sequence>
<reference evidence="2 3" key="1">
    <citation type="journal article" date="2019" name="Int. J. Syst. Evol. Microbiol.">
        <title>The Global Catalogue of Microorganisms (GCM) 10K type strain sequencing project: providing services to taxonomists for standard genome sequencing and annotation.</title>
        <authorList>
            <consortium name="The Broad Institute Genomics Platform"/>
            <consortium name="The Broad Institute Genome Sequencing Center for Infectious Disease"/>
            <person name="Wu L."/>
            <person name="Ma J."/>
        </authorList>
    </citation>
    <scope>NUCLEOTIDE SEQUENCE [LARGE SCALE GENOMIC DNA]</scope>
    <source>
        <strain evidence="2 3">CGMCC 1.10390</strain>
    </source>
</reference>
<feature type="transmembrane region" description="Helical" evidence="1">
    <location>
        <begin position="12"/>
        <end position="34"/>
    </location>
</feature>
<gene>
    <name evidence="2" type="ORF">ACFSBL_09200</name>
</gene>
<keyword evidence="1" id="KW-1133">Transmembrane helix</keyword>
<evidence type="ECO:0000313" key="2">
    <source>
        <dbReference type="EMBL" id="MFD1645859.1"/>
    </source>
</evidence>
<proteinExistence type="predicted"/>
<dbReference type="EMBL" id="JBHUDO010000002">
    <property type="protein sequence ID" value="MFD1645859.1"/>
    <property type="molecule type" value="Genomic_DNA"/>
</dbReference>
<dbReference type="Proteomes" id="UP001597034">
    <property type="component" value="Unassembled WGS sequence"/>
</dbReference>
<name>A0ABD6DHT0_9EURY</name>
<dbReference type="Pfam" id="PF23933">
    <property type="entry name" value="DUF7269"/>
    <property type="match status" value="1"/>
</dbReference>
<feature type="transmembrane region" description="Helical" evidence="1">
    <location>
        <begin position="46"/>
        <end position="67"/>
    </location>
</feature>
<dbReference type="RefSeq" id="WP_256398618.1">
    <property type="nucleotide sequence ID" value="NZ_JANHJR010000001.1"/>
</dbReference>
<dbReference type="InterPro" id="IPR055693">
    <property type="entry name" value="DUF7269"/>
</dbReference>
<organism evidence="2 3">
    <name type="scientific">Haloarchaeobius litoreus</name>
    <dbReference type="NCBI Taxonomy" id="755306"/>
    <lineage>
        <taxon>Archaea</taxon>
        <taxon>Methanobacteriati</taxon>
        <taxon>Methanobacteriota</taxon>
        <taxon>Stenosarchaea group</taxon>
        <taxon>Halobacteria</taxon>
        <taxon>Halobacteriales</taxon>
        <taxon>Halorubellaceae</taxon>
        <taxon>Haloarchaeobius</taxon>
    </lineage>
</organism>
<keyword evidence="1" id="KW-0472">Membrane</keyword>